<dbReference type="Proteomes" id="UP000214365">
    <property type="component" value="Unassembled WGS sequence"/>
</dbReference>
<dbReference type="STRING" id="1441469.A0A225B0L2"/>
<dbReference type="EMBL" id="LFMY01000004">
    <property type="protein sequence ID" value="OKL61509.1"/>
    <property type="molecule type" value="Genomic_DNA"/>
</dbReference>
<proteinExistence type="predicted"/>
<gene>
    <name evidence="2" type="ORF">UA08_03108</name>
</gene>
<dbReference type="AlphaFoldDB" id="A0A225B0L2"/>
<sequence length="474" mass="52931">MAEPPRQKRRRSLVQDARKLQRLASTGDPENPSFHANALLSTPKSSAHKAYAVSLALFSRLAPTMLIAVRRLARPAATRSNADVMAVLLDRLDQVERTIEGLHRKLDYQRAEPGERSAELRKMPIPGNLDNGVTFPPRQMLGKKFSSANSIRPDIEFDEILDSGQGYPTPMPHSRGALMAREEIRPPLPDLLATTTPTDVMDLMPFVDDFLEHPRALFPLTCKSTAYNVAGIVRSEGLLTNIRSCYALLMVALSKAFSDCSSTESGLSDFQLANSMLGRLNAQLSLEYVQVLILSSLFLLKKGRLINFSMALHTACTSLYTLILRDNAAGVQRNKTERNNIMASYWICYNLEHELILEIDETLSQSSLCLLEENFPLPLGCDIPHNANLPPRIRDEIMLFMAEMSLKRILNRALTTSKPTAYSLDTSTPSHSQGSTLILELQNQVHDWLVCFTPILAKYETDLISFYAQGITRV</sequence>
<dbReference type="RefSeq" id="XP_020121630.1">
    <property type="nucleotide sequence ID" value="XM_020265732.1"/>
</dbReference>
<evidence type="ECO:0000256" key="1">
    <source>
        <dbReference type="SAM" id="Coils"/>
    </source>
</evidence>
<keyword evidence="1" id="KW-0175">Coiled coil</keyword>
<comment type="caution">
    <text evidence="2">The sequence shown here is derived from an EMBL/GenBank/DDBJ whole genome shotgun (WGS) entry which is preliminary data.</text>
</comment>
<evidence type="ECO:0008006" key="4">
    <source>
        <dbReference type="Google" id="ProtNLM"/>
    </source>
</evidence>
<name>A0A225B0L2_TALAT</name>
<protein>
    <recommendedName>
        <fullName evidence="4">Transcription factor domain-containing protein</fullName>
    </recommendedName>
</protein>
<dbReference type="OrthoDB" id="3532498at2759"/>
<evidence type="ECO:0000313" key="2">
    <source>
        <dbReference type="EMBL" id="OKL61509.1"/>
    </source>
</evidence>
<accession>A0A225B0L2</accession>
<dbReference type="PANTHER" id="PTHR47785:SF4">
    <property type="entry name" value="ZN(II)2CYS6 TRANSCRIPTION FACTOR (EUROFUNG)"/>
    <property type="match status" value="1"/>
</dbReference>
<organism evidence="2 3">
    <name type="scientific">Talaromyces atroroseus</name>
    <dbReference type="NCBI Taxonomy" id="1441469"/>
    <lineage>
        <taxon>Eukaryota</taxon>
        <taxon>Fungi</taxon>
        <taxon>Dikarya</taxon>
        <taxon>Ascomycota</taxon>
        <taxon>Pezizomycotina</taxon>
        <taxon>Eurotiomycetes</taxon>
        <taxon>Eurotiomycetidae</taxon>
        <taxon>Eurotiales</taxon>
        <taxon>Trichocomaceae</taxon>
        <taxon>Talaromyces</taxon>
        <taxon>Talaromyces sect. Trachyspermi</taxon>
    </lineage>
</organism>
<dbReference type="InterPro" id="IPR053181">
    <property type="entry name" value="EcdB-like_regulator"/>
</dbReference>
<evidence type="ECO:0000313" key="3">
    <source>
        <dbReference type="Proteomes" id="UP000214365"/>
    </source>
</evidence>
<feature type="coiled-coil region" evidence="1">
    <location>
        <begin position="85"/>
        <end position="112"/>
    </location>
</feature>
<dbReference type="GeneID" id="31002863"/>
<reference evidence="2 3" key="1">
    <citation type="submission" date="2015-06" db="EMBL/GenBank/DDBJ databases">
        <title>Talaromyces atroroseus IBT 11181 draft genome.</title>
        <authorList>
            <person name="Rasmussen K.B."/>
            <person name="Rasmussen S."/>
            <person name="Petersen B."/>
            <person name="Sicheritz-Ponten T."/>
            <person name="Mortensen U.H."/>
            <person name="Thrane U."/>
        </authorList>
    </citation>
    <scope>NUCLEOTIDE SEQUENCE [LARGE SCALE GENOMIC DNA]</scope>
    <source>
        <strain evidence="2 3">IBT 11181</strain>
    </source>
</reference>
<dbReference type="PANTHER" id="PTHR47785">
    <property type="entry name" value="ZN(II)2CYS6 TRANSCRIPTION FACTOR (EUROFUNG)-RELATED-RELATED"/>
    <property type="match status" value="1"/>
</dbReference>
<keyword evidence="3" id="KW-1185">Reference proteome</keyword>